<dbReference type="RefSeq" id="WP_155360981.1">
    <property type="nucleotide sequence ID" value="NZ_BAAAHL010000033.1"/>
</dbReference>
<dbReference type="InterPro" id="IPR028082">
    <property type="entry name" value="Peripla_BP_I"/>
</dbReference>
<dbReference type="Pfam" id="PF13407">
    <property type="entry name" value="Peripla_BP_4"/>
    <property type="match status" value="1"/>
</dbReference>
<gene>
    <name evidence="4" type="ORF">Amac_094950</name>
</gene>
<dbReference type="Gene3D" id="3.40.50.2300">
    <property type="match status" value="2"/>
</dbReference>
<evidence type="ECO:0000313" key="4">
    <source>
        <dbReference type="EMBL" id="GES15897.1"/>
    </source>
</evidence>
<dbReference type="InterPro" id="IPR025997">
    <property type="entry name" value="SBP_2_dom"/>
</dbReference>
<feature type="signal peptide" evidence="2">
    <location>
        <begin position="1"/>
        <end position="29"/>
    </location>
</feature>
<dbReference type="PROSITE" id="PS51257">
    <property type="entry name" value="PROKAR_LIPOPROTEIN"/>
    <property type="match status" value="1"/>
</dbReference>
<reference evidence="4 5" key="1">
    <citation type="submission" date="2019-10" db="EMBL/GenBank/DDBJ databases">
        <title>Whole genome shotgun sequence of Acrocarpospora macrocephala NBRC 16266.</title>
        <authorList>
            <person name="Ichikawa N."/>
            <person name="Kimura A."/>
            <person name="Kitahashi Y."/>
            <person name="Komaki H."/>
            <person name="Oguchi A."/>
        </authorList>
    </citation>
    <scope>NUCLEOTIDE SEQUENCE [LARGE SCALE GENOMIC DNA]</scope>
    <source>
        <strain evidence="4 5">NBRC 16266</strain>
    </source>
</reference>
<feature type="region of interest" description="Disordered" evidence="1">
    <location>
        <begin position="353"/>
        <end position="372"/>
    </location>
</feature>
<dbReference type="AlphaFoldDB" id="A0A5M3X2C5"/>
<dbReference type="EMBL" id="BLAE01000086">
    <property type="protein sequence ID" value="GES15897.1"/>
    <property type="molecule type" value="Genomic_DNA"/>
</dbReference>
<feature type="chain" id="PRO_5038488360" evidence="2">
    <location>
        <begin position="30"/>
        <end position="386"/>
    </location>
</feature>
<comment type="caution">
    <text evidence="4">The sequence shown here is derived from an EMBL/GenBank/DDBJ whole genome shotgun (WGS) entry which is preliminary data.</text>
</comment>
<dbReference type="Proteomes" id="UP000331127">
    <property type="component" value="Unassembled WGS sequence"/>
</dbReference>
<accession>A0A5M3X2C5</accession>
<keyword evidence="5" id="KW-1185">Reference proteome</keyword>
<evidence type="ECO:0000313" key="5">
    <source>
        <dbReference type="Proteomes" id="UP000331127"/>
    </source>
</evidence>
<sequence>MKRTRIAALCAPLLALVLAGCGGSSSDSAGSTSTDVIDKAKAATAAAFAGTDRALPADGPSAQEGKTVWALACSTQAAGCVLPAEGFVAASEALGWDVKLVDGKADPAVYNAQLRAAAAASVDAVALFGVDCSMVKASIEHVQGVGVKVFGGNALDCDDKFSGGGKPLFDEYLRFNDDLISYEDYMSTFVGPTIADWVIAETDGKAEIILMRQDDNATLRLVGDAQAERLAECGGCLVHEVPFTAGDLFGGKLQGKATAALQKHPNAGVVMVPADSAITLGVGAAVDQARKSGRDGLLLTGNEGVPSSIELIRKGTQSYAVGRPLTWTGWAAADGLNRLFAGVDQVDSGTGIGSMDADHLPEGDVYDGNPKSSNYQGNYKKIWGVD</sequence>
<evidence type="ECO:0000256" key="1">
    <source>
        <dbReference type="SAM" id="MobiDB-lite"/>
    </source>
</evidence>
<evidence type="ECO:0000256" key="2">
    <source>
        <dbReference type="SAM" id="SignalP"/>
    </source>
</evidence>
<protein>
    <submittedName>
        <fullName evidence="4">Sugar ABC transporter substrate-binding protein</fullName>
    </submittedName>
</protein>
<keyword evidence="2" id="KW-0732">Signal</keyword>
<feature type="domain" description="Periplasmic binding protein" evidence="3">
    <location>
        <begin position="84"/>
        <end position="340"/>
    </location>
</feature>
<proteinExistence type="predicted"/>
<organism evidence="4 5">
    <name type="scientific">Acrocarpospora macrocephala</name>
    <dbReference type="NCBI Taxonomy" id="150177"/>
    <lineage>
        <taxon>Bacteria</taxon>
        <taxon>Bacillati</taxon>
        <taxon>Actinomycetota</taxon>
        <taxon>Actinomycetes</taxon>
        <taxon>Streptosporangiales</taxon>
        <taxon>Streptosporangiaceae</taxon>
        <taxon>Acrocarpospora</taxon>
    </lineage>
</organism>
<dbReference type="OrthoDB" id="3789223at2"/>
<name>A0A5M3X2C5_9ACTN</name>
<evidence type="ECO:0000259" key="3">
    <source>
        <dbReference type="Pfam" id="PF13407"/>
    </source>
</evidence>
<dbReference type="SUPFAM" id="SSF53822">
    <property type="entry name" value="Periplasmic binding protein-like I"/>
    <property type="match status" value="1"/>
</dbReference>